<dbReference type="AlphaFoldDB" id="A0AA36B354"/>
<evidence type="ECO:0000313" key="1">
    <source>
        <dbReference type="EMBL" id="CAI9727068.1"/>
    </source>
</evidence>
<name>A0AA36B354_OCTVU</name>
<gene>
    <name evidence="1" type="ORF">OCTVUL_1B025593</name>
</gene>
<evidence type="ECO:0000313" key="2">
    <source>
        <dbReference type="Proteomes" id="UP001162480"/>
    </source>
</evidence>
<organism evidence="1 2">
    <name type="scientific">Octopus vulgaris</name>
    <name type="common">Common octopus</name>
    <dbReference type="NCBI Taxonomy" id="6645"/>
    <lineage>
        <taxon>Eukaryota</taxon>
        <taxon>Metazoa</taxon>
        <taxon>Spiralia</taxon>
        <taxon>Lophotrochozoa</taxon>
        <taxon>Mollusca</taxon>
        <taxon>Cephalopoda</taxon>
        <taxon>Coleoidea</taxon>
        <taxon>Octopodiformes</taxon>
        <taxon>Octopoda</taxon>
        <taxon>Incirrata</taxon>
        <taxon>Octopodidae</taxon>
        <taxon>Octopus</taxon>
    </lineage>
</organism>
<sequence>MRKCFFARRFYTKRKMTGIVAEYLRRSWKDLKLEELKRVQVEVWKILIPSTTAICIPDMISFEVAVDCNEEEGCSKSLLYKVRKRDFDPSSQIIVRSITEA</sequence>
<dbReference type="EMBL" id="OX597821">
    <property type="protein sequence ID" value="CAI9727068.1"/>
    <property type="molecule type" value="Genomic_DNA"/>
</dbReference>
<reference evidence="1" key="1">
    <citation type="submission" date="2023-08" db="EMBL/GenBank/DDBJ databases">
        <authorList>
            <person name="Alioto T."/>
            <person name="Alioto T."/>
            <person name="Gomez Garrido J."/>
        </authorList>
    </citation>
    <scope>NUCLEOTIDE SEQUENCE</scope>
</reference>
<protein>
    <submittedName>
        <fullName evidence="1">Uncharacterized protein</fullName>
    </submittedName>
</protein>
<keyword evidence="2" id="KW-1185">Reference proteome</keyword>
<dbReference type="Proteomes" id="UP001162480">
    <property type="component" value="Chromosome 8"/>
</dbReference>
<accession>A0AA36B354</accession>
<proteinExistence type="predicted"/>